<sequence>MARPESDLNRDPNRILDCAIVGGGQSALATAFYLRREGRRSRKAPDFAVFDDQPEPGGAWRHMWPSMTLFSAANFSNLPGMPMPSYEGSKGYPPPGHVVDYLREYERRYDLPVIRPVHIDRVEYDEPTGLFHLHARPGSGAARPTSSSHTLRSHTWRARTVVAATGTWSAPFVPYYPGKFAGQQWHTATYPGPEPFAGSSVAVVGAANSGAQIAADLADGADVADVTWFVRHPPRWMPDDVDGAELFRRNRERYLAISAGKEDPGADSSLGDIVMLPAVRRARDSGHLRPTPMFSSLDEVTTDHLIWCTGFRPALGPFRGLLSFRGDAPSPQHPGLFLVGYGDWVGPGSATITGVGVHAKRVAAEVVAATRG</sequence>
<comment type="caution">
    <text evidence="2">The sequence shown here is derived from an EMBL/GenBank/DDBJ whole genome shotgun (WGS) entry which is preliminary data.</text>
</comment>
<dbReference type="Proteomes" id="UP001146469">
    <property type="component" value="Unassembled WGS sequence"/>
</dbReference>
<reference evidence="2" key="1">
    <citation type="submission" date="2022-02" db="EMBL/GenBank/DDBJ databases">
        <title>Corynebacterium sp. from urogenital microbiome.</title>
        <authorList>
            <person name="Cappelli E.A."/>
            <person name="Ribeiro T.G."/>
            <person name="Peixe L."/>
        </authorList>
    </citation>
    <scope>NUCLEOTIDE SEQUENCE</scope>
    <source>
        <strain evidence="2">C8Ua_174</strain>
    </source>
</reference>
<dbReference type="PANTHER" id="PTHR43539">
    <property type="entry name" value="FLAVIN-BINDING MONOOXYGENASE-LIKE PROTEIN (AFU_ORTHOLOGUE AFUA_4G09220)"/>
    <property type="match status" value="1"/>
</dbReference>
<dbReference type="Pfam" id="PF13738">
    <property type="entry name" value="Pyr_redox_3"/>
    <property type="match status" value="1"/>
</dbReference>
<gene>
    <name evidence="2" type="ORF">L8V00_04705</name>
</gene>
<keyword evidence="1" id="KW-0560">Oxidoreductase</keyword>
<dbReference type="RefSeq" id="WP_239317273.1">
    <property type="nucleotide sequence ID" value="NZ_JAKMUT010000003.1"/>
</dbReference>
<dbReference type="AlphaFoldDB" id="A0A9X3LLX5"/>
<name>A0A9X3LLX5_9CORY</name>
<dbReference type="GO" id="GO:0050660">
    <property type="term" value="F:flavin adenine dinucleotide binding"/>
    <property type="evidence" value="ECO:0007669"/>
    <property type="project" value="TreeGrafter"/>
</dbReference>
<dbReference type="Gene3D" id="3.50.50.60">
    <property type="entry name" value="FAD/NAD(P)-binding domain"/>
    <property type="match status" value="1"/>
</dbReference>
<dbReference type="EMBL" id="JAKMUT010000003">
    <property type="protein sequence ID" value="MCZ9289510.1"/>
    <property type="molecule type" value="Genomic_DNA"/>
</dbReference>
<organism evidence="2 3">
    <name type="scientific">Corynebacterium evansiae</name>
    <dbReference type="NCBI Taxonomy" id="2913499"/>
    <lineage>
        <taxon>Bacteria</taxon>
        <taxon>Bacillati</taxon>
        <taxon>Actinomycetota</taxon>
        <taxon>Actinomycetes</taxon>
        <taxon>Mycobacteriales</taxon>
        <taxon>Corynebacteriaceae</taxon>
        <taxon>Corynebacterium</taxon>
    </lineage>
</organism>
<evidence type="ECO:0000256" key="1">
    <source>
        <dbReference type="ARBA" id="ARBA00023002"/>
    </source>
</evidence>
<dbReference type="PANTHER" id="PTHR43539:SF78">
    <property type="entry name" value="FLAVIN-CONTAINING MONOOXYGENASE"/>
    <property type="match status" value="1"/>
</dbReference>
<proteinExistence type="predicted"/>
<evidence type="ECO:0000313" key="3">
    <source>
        <dbReference type="Proteomes" id="UP001146469"/>
    </source>
</evidence>
<dbReference type="SUPFAM" id="SSF51905">
    <property type="entry name" value="FAD/NAD(P)-binding domain"/>
    <property type="match status" value="1"/>
</dbReference>
<dbReference type="GO" id="GO:0004497">
    <property type="term" value="F:monooxygenase activity"/>
    <property type="evidence" value="ECO:0007669"/>
    <property type="project" value="TreeGrafter"/>
</dbReference>
<keyword evidence="3" id="KW-1185">Reference proteome</keyword>
<evidence type="ECO:0000313" key="2">
    <source>
        <dbReference type="EMBL" id="MCZ9289510.1"/>
    </source>
</evidence>
<dbReference type="InterPro" id="IPR050982">
    <property type="entry name" value="Auxin_biosynth/cation_transpt"/>
</dbReference>
<protein>
    <submittedName>
        <fullName evidence="2">NAD(P)/FAD-dependent oxidoreductase</fullName>
    </submittedName>
</protein>
<accession>A0A9X3LLX5</accession>
<dbReference type="InterPro" id="IPR036188">
    <property type="entry name" value="FAD/NAD-bd_sf"/>
</dbReference>